<evidence type="ECO:0000313" key="3">
    <source>
        <dbReference type="Proteomes" id="UP001060919"/>
    </source>
</evidence>
<gene>
    <name evidence="2" type="ORF">AsAng_0038790</name>
</gene>
<reference evidence="2" key="1">
    <citation type="submission" date="2022-09" db="EMBL/GenBank/DDBJ databases">
        <title>Aureispira anguillicida sp. nov., isolated from Leptocephalus of Japanese eel Anguilla japonica.</title>
        <authorList>
            <person name="Yuasa K."/>
            <person name="Mekata T."/>
            <person name="Ikunari K."/>
        </authorList>
    </citation>
    <scope>NUCLEOTIDE SEQUENCE</scope>
    <source>
        <strain evidence="2">EL160426</strain>
    </source>
</reference>
<proteinExistence type="predicted"/>
<protein>
    <submittedName>
        <fullName evidence="2">Uncharacterized protein</fullName>
    </submittedName>
</protein>
<sequence length="53" mass="6113">MLLLSISQIKYQLKKSDKKNKKLKNNRQNVTKIISQNAKMSKNDKISLSLVPI</sequence>
<name>A0A916DVI0_9BACT</name>
<dbReference type="AlphaFoldDB" id="A0A916DVI0"/>
<evidence type="ECO:0000313" key="2">
    <source>
        <dbReference type="EMBL" id="BDS13151.1"/>
    </source>
</evidence>
<evidence type="ECO:0000256" key="1">
    <source>
        <dbReference type="SAM" id="Coils"/>
    </source>
</evidence>
<dbReference type="Proteomes" id="UP001060919">
    <property type="component" value="Chromosome"/>
</dbReference>
<keyword evidence="3" id="KW-1185">Reference proteome</keyword>
<accession>A0A916DVI0</accession>
<feature type="coiled-coil region" evidence="1">
    <location>
        <begin position="6"/>
        <end position="33"/>
    </location>
</feature>
<organism evidence="2 3">
    <name type="scientific">Aureispira anguillae</name>
    <dbReference type="NCBI Taxonomy" id="2864201"/>
    <lineage>
        <taxon>Bacteria</taxon>
        <taxon>Pseudomonadati</taxon>
        <taxon>Bacteroidota</taxon>
        <taxon>Saprospiria</taxon>
        <taxon>Saprospirales</taxon>
        <taxon>Saprospiraceae</taxon>
        <taxon>Aureispira</taxon>
    </lineage>
</organism>
<dbReference type="KEGG" id="aup:AsAng_0038790"/>
<keyword evidence="1" id="KW-0175">Coiled coil</keyword>
<dbReference type="EMBL" id="AP026867">
    <property type="protein sequence ID" value="BDS13151.1"/>
    <property type="molecule type" value="Genomic_DNA"/>
</dbReference>